<protein>
    <submittedName>
        <fullName evidence="2">Glycosyltransferase family 2 protein</fullName>
    </submittedName>
</protein>
<dbReference type="Pfam" id="PF00535">
    <property type="entry name" value="Glycos_transf_2"/>
    <property type="match status" value="1"/>
</dbReference>
<dbReference type="PANTHER" id="PTHR22916:SF3">
    <property type="entry name" value="UDP-GLCNAC:BETAGAL BETA-1,3-N-ACETYLGLUCOSAMINYLTRANSFERASE-LIKE PROTEIN 1"/>
    <property type="match status" value="1"/>
</dbReference>
<gene>
    <name evidence="2" type="ORF">OZ415_06885</name>
</gene>
<dbReference type="GO" id="GO:0016758">
    <property type="term" value="F:hexosyltransferase activity"/>
    <property type="evidence" value="ECO:0007669"/>
    <property type="project" value="UniProtKB-ARBA"/>
</dbReference>
<accession>A0AA47GAA2</accession>
<evidence type="ECO:0000313" key="2">
    <source>
        <dbReference type="EMBL" id="WAT23983.1"/>
    </source>
</evidence>
<dbReference type="EMBL" id="CP114063">
    <property type="protein sequence ID" value="WAT23983.1"/>
    <property type="molecule type" value="Genomic_DNA"/>
</dbReference>
<reference evidence="2" key="1">
    <citation type="submission" date="2022-12" db="EMBL/GenBank/DDBJ databases">
        <title>Whole genome sequence analysis of a duck derived balloon bacteium Aerococcus urinaeequi henan2020.</title>
        <authorList>
            <person name="Zhang H."/>
            <person name="Qiao H.X."/>
            <person name="Bian C.Z."/>
            <person name="Shu J.C."/>
        </authorList>
    </citation>
    <scope>NUCLEOTIDE SEQUENCE</scope>
    <source>
        <strain evidence="2">2020-HN-1</strain>
    </source>
</reference>
<sequence length="335" mass="39214">MKLSVIIPAYNAEENITQCIDSVLVQKFKDIEVVIVNDGSNDKTKVIVENIIKNDARIKLISQENSGPTIARRVGYLKSSGEYCIFLDSDDFWDENFLEETMPLLEESYYDLIMFKYKRITDKGVVTYRQPNFFEGVSEFDSDKDEIISEIASGYNLNNLVTKIIKREMLSEKNPYLGEENLDNGEDLVEVLNLIEKARKIYFLDRDFYNYRISENSRSTSFNKNFYKNLNTVRTKVRDFIIKNSVNVDKNLKSLQINYLIQLCNYLLKLVNNEANIGVIEFIGKDINKSLIYQESIIRFSDLRLKYQIILFLFNHKYYKKLKLISKLKGLRVSN</sequence>
<organism evidence="2 3">
    <name type="scientific">Aerococcus urinaeequi</name>
    <dbReference type="NCBI Taxonomy" id="51665"/>
    <lineage>
        <taxon>Bacteria</taxon>
        <taxon>Bacillati</taxon>
        <taxon>Bacillota</taxon>
        <taxon>Bacilli</taxon>
        <taxon>Lactobacillales</taxon>
        <taxon>Aerococcaceae</taxon>
        <taxon>Aerococcus</taxon>
    </lineage>
</organism>
<dbReference type="Gene3D" id="3.90.550.10">
    <property type="entry name" value="Spore Coat Polysaccharide Biosynthesis Protein SpsA, Chain A"/>
    <property type="match status" value="1"/>
</dbReference>
<dbReference type="CDD" id="cd00761">
    <property type="entry name" value="Glyco_tranf_GTA_type"/>
    <property type="match status" value="1"/>
</dbReference>
<proteinExistence type="predicted"/>
<name>A0AA47GAA2_9LACT</name>
<dbReference type="InterPro" id="IPR001173">
    <property type="entry name" value="Glyco_trans_2-like"/>
</dbReference>
<dbReference type="InterPro" id="IPR029044">
    <property type="entry name" value="Nucleotide-diphossugar_trans"/>
</dbReference>
<feature type="domain" description="Glycosyltransferase 2-like" evidence="1">
    <location>
        <begin position="4"/>
        <end position="133"/>
    </location>
</feature>
<dbReference type="PANTHER" id="PTHR22916">
    <property type="entry name" value="GLYCOSYLTRANSFERASE"/>
    <property type="match status" value="1"/>
</dbReference>
<evidence type="ECO:0000313" key="3">
    <source>
        <dbReference type="Proteomes" id="UP001164714"/>
    </source>
</evidence>
<dbReference type="SUPFAM" id="SSF53448">
    <property type="entry name" value="Nucleotide-diphospho-sugar transferases"/>
    <property type="match status" value="1"/>
</dbReference>
<dbReference type="Proteomes" id="UP001164714">
    <property type="component" value="Chromosome"/>
</dbReference>
<dbReference type="AlphaFoldDB" id="A0AA47GAA2"/>
<dbReference type="RefSeq" id="WP_269104596.1">
    <property type="nucleotide sequence ID" value="NZ_CP114063.1"/>
</dbReference>
<evidence type="ECO:0000259" key="1">
    <source>
        <dbReference type="Pfam" id="PF00535"/>
    </source>
</evidence>